<dbReference type="GO" id="GO:0008168">
    <property type="term" value="F:methyltransferase activity"/>
    <property type="evidence" value="ECO:0007669"/>
    <property type="project" value="UniProtKB-KW"/>
</dbReference>
<dbReference type="Proteomes" id="UP000198851">
    <property type="component" value="Unassembled WGS sequence"/>
</dbReference>
<evidence type="ECO:0000256" key="2">
    <source>
        <dbReference type="ARBA" id="ARBA00022679"/>
    </source>
</evidence>
<dbReference type="RefSeq" id="WP_093324053.1">
    <property type="nucleotide sequence ID" value="NZ_FOSZ01000004.1"/>
</dbReference>
<evidence type="ECO:0000313" key="3">
    <source>
        <dbReference type="EMBL" id="SFL05845.1"/>
    </source>
</evidence>
<dbReference type="STRING" id="1280847.SAMN04488036_104331"/>
<dbReference type="Gene3D" id="3.40.50.150">
    <property type="entry name" value="Vaccinia Virus protein VP39"/>
    <property type="match status" value="1"/>
</dbReference>
<dbReference type="AlphaFoldDB" id="A0A1I4EJE3"/>
<evidence type="ECO:0008006" key="5">
    <source>
        <dbReference type="Google" id="ProtNLM"/>
    </source>
</evidence>
<keyword evidence="2" id="KW-0808">Transferase</keyword>
<dbReference type="EMBL" id="FOSZ01000004">
    <property type="protein sequence ID" value="SFL05845.1"/>
    <property type="molecule type" value="Genomic_DNA"/>
</dbReference>
<dbReference type="SUPFAM" id="SSF53335">
    <property type="entry name" value="S-adenosyl-L-methionine-dependent methyltransferases"/>
    <property type="match status" value="1"/>
</dbReference>
<keyword evidence="4" id="KW-1185">Reference proteome</keyword>
<accession>A0A1I4EJE3</accession>
<keyword evidence="1" id="KW-0489">Methyltransferase</keyword>
<evidence type="ECO:0000256" key="1">
    <source>
        <dbReference type="ARBA" id="ARBA00022603"/>
    </source>
</evidence>
<sequence>MQTQPKLTDRKALTRNRARADVSKGMFLHEVAIEEVQDRLSMVNRGFTRPAIVTGFPDVWRRCIPDAAIVEDTDVLDLREGAHDLVVHALSLHWADDPVGQIIQSRRALSPDGLFLAVTFGGQTLNELRSALAQAESEITGGLSPRVVPMGEIRDMGALLQRAGLALPVADSLPLKVTYETPWALMKDLRAMGEANALDQRLRKPTQRKVLIRAAELYVENFMEEGRLTATFDMIFMTGWSPDESQPQPLRPGSASTRLADALGASEIKLPK</sequence>
<name>A0A1I4EJE3_9RHOB</name>
<dbReference type="OrthoDB" id="9793723at2"/>
<reference evidence="4" key="1">
    <citation type="submission" date="2016-10" db="EMBL/GenBank/DDBJ databases">
        <authorList>
            <person name="Varghese N."/>
            <person name="Submissions S."/>
        </authorList>
    </citation>
    <scope>NUCLEOTIDE SEQUENCE [LARGE SCALE GENOMIC DNA]</scope>
    <source>
        <strain evidence="4">DSM 28453</strain>
    </source>
</reference>
<dbReference type="PANTHER" id="PTHR13090">
    <property type="entry name" value="ARGININE-HYDROXYLASE NDUFAF5, MITOCHONDRIAL"/>
    <property type="match status" value="1"/>
</dbReference>
<evidence type="ECO:0000313" key="4">
    <source>
        <dbReference type="Proteomes" id="UP000198851"/>
    </source>
</evidence>
<protein>
    <recommendedName>
        <fullName evidence="5">Methyltransferase domain-containing protein</fullName>
    </recommendedName>
</protein>
<gene>
    <name evidence="3" type="ORF">SAMN04488036_104331</name>
</gene>
<organism evidence="3 4">
    <name type="scientific">Shimia haliotis</name>
    <dbReference type="NCBI Taxonomy" id="1280847"/>
    <lineage>
        <taxon>Bacteria</taxon>
        <taxon>Pseudomonadati</taxon>
        <taxon>Pseudomonadota</taxon>
        <taxon>Alphaproteobacteria</taxon>
        <taxon>Rhodobacterales</taxon>
        <taxon>Roseobacteraceae</taxon>
    </lineage>
</organism>
<dbReference type="PANTHER" id="PTHR13090:SF1">
    <property type="entry name" value="ARGININE-HYDROXYLASE NDUFAF5, MITOCHONDRIAL"/>
    <property type="match status" value="1"/>
</dbReference>
<proteinExistence type="predicted"/>
<dbReference type="InterPro" id="IPR050602">
    <property type="entry name" value="Malonyl-ACP_OMT"/>
</dbReference>
<dbReference type="InterPro" id="IPR029063">
    <property type="entry name" value="SAM-dependent_MTases_sf"/>
</dbReference>
<dbReference type="GO" id="GO:0032259">
    <property type="term" value="P:methylation"/>
    <property type="evidence" value="ECO:0007669"/>
    <property type="project" value="UniProtKB-KW"/>
</dbReference>